<dbReference type="Gene3D" id="1.20.1280.50">
    <property type="match status" value="1"/>
</dbReference>
<dbReference type="Pfam" id="PF00646">
    <property type="entry name" value="F-box"/>
    <property type="match status" value="1"/>
</dbReference>
<comment type="caution">
    <text evidence="2">The sequence shown here is derived from an EMBL/GenBank/DDBJ whole genome shotgun (WGS) entry which is preliminary data.</text>
</comment>
<dbReference type="InterPro" id="IPR036047">
    <property type="entry name" value="F-box-like_dom_sf"/>
</dbReference>
<dbReference type="SMART" id="SM00256">
    <property type="entry name" value="FBOX"/>
    <property type="match status" value="1"/>
</dbReference>
<dbReference type="AlphaFoldDB" id="A0A6D2L8X1"/>
<dbReference type="SUPFAM" id="SSF81383">
    <property type="entry name" value="F-box domain"/>
    <property type="match status" value="1"/>
</dbReference>
<evidence type="ECO:0000313" key="2">
    <source>
        <dbReference type="EMBL" id="CAA7061327.1"/>
    </source>
</evidence>
<dbReference type="Proteomes" id="UP000467841">
    <property type="component" value="Unassembled WGS sequence"/>
</dbReference>
<protein>
    <recommendedName>
        <fullName evidence="1">F-box domain-containing protein</fullName>
    </recommendedName>
</protein>
<feature type="domain" description="F-box" evidence="1">
    <location>
        <begin position="11"/>
        <end position="51"/>
    </location>
</feature>
<reference evidence="2" key="1">
    <citation type="submission" date="2020-01" db="EMBL/GenBank/DDBJ databases">
        <authorList>
            <person name="Mishra B."/>
        </authorList>
    </citation>
    <scope>NUCLEOTIDE SEQUENCE [LARGE SCALE GENOMIC DNA]</scope>
</reference>
<gene>
    <name evidence="2" type="ORF">MERR_LOCUS48563</name>
</gene>
<evidence type="ECO:0000313" key="3">
    <source>
        <dbReference type="Proteomes" id="UP000467841"/>
    </source>
</evidence>
<dbReference type="CDD" id="cd22157">
    <property type="entry name" value="F-box_AtFBW1-like"/>
    <property type="match status" value="1"/>
</dbReference>
<dbReference type="PANTHER" id="PTHR31111:SF130">
    <property type="entry name" value="F-BOX ASSOCIATED UBIQUITINATION EFFECTOR FAMILY PROTEIN"/>
    <property type="match status" value="1"/>
</dbReference>
<dbReference type="InterPro" id="IPR017451">
    <property type="entry name" value="F-box-assoc_interact_dom"/>
</dbReference>
<dbReference type="Pfam" id="PF08268">
    <property type="entry name" value="FBA_3"/>
    <property type="match status" value="1"/>
</dbReference>
<dbReference type="PANTHER" id="PTHR31111">
    <property type="entry name" value="BNAA05G37150D PROTEIN-RELATED"/>
    <property type="match status" value="1"/>
</dbReference>
<organism evidence="2 3">
    <name type="scientific">Microthlaspi erraticum</name>
    <dbReference type="NCBI Taxonomy" id="1685480"/>
    <lineage>
        <taxon>Eukaryota</taxon>
        <taxon>Viridiplantae</taxon>
        <taxon>Streptophyta</taxon>
        <taxon>Embryophyta</taxon>
        <taxon>Tracheophyta</taxon>
        <taxon>Spermatophyta</taxon>
        <taxon>Magnoliopsida</taxon>
        <taxon>eudicotyledons</taxon>
        <taxon>Gunneridae</taxon>
        <taxon>Pentapetalae</taxon>
        <taxon>rosids</taxon>
        <taxon>malvids</taxon>
        <taxon>Brassicales</taxon>
        <taxon>Brassicaceae</taxon>
        <taxon>Coluteocarpeae</taxon>
        <taxon>Microthlaspi</taxon>
    </lineage>
</organism>
<accession>A0A6D2L8X1</accession>
<dbReference type="EMBL" id="CACVBM020001862">
    <property type="protein sequence ID" value="CAA7061327.1"/>
    <property type="molecule type" value="Genomic_DNA"/>
</dbReference>
<dbReference type="NCBIfam" id="TIGR01640">
    <property type="entry name" value="F_box_assoc_1"/>
    <property type="match status" value="1"/>
</dbReference>
<evidence type="ECO:0000259" key="1">
    <source>
        <dbReference type="SMART" id="SM00256"/>
    </source>
</evidence>
<dbReference type="InterPro" id="IPR013187">
    <property type="entry name" value="F-box-assoc_dom_typ3"/>
</dbReference>
<sequence length="380" mass="43726">MNRGEEVSVSIPNDLLFEISSRLPLKSIARFRCVSKQWGSMLRRPDFTELFLTRSRARPRLLFAIEGQDNNWSFFSSPQPQNPDEKFSSLVDFHKKFPRENLRITCSRRSRKDSCGYASGLIYLPDMWFPKESDTNSVICNPITGQYWILPELTRHISSYSFLGFDPIGKQHKVLFMTNLDSGHKILTLGTGKPKRWRKIICPLTHEPVSEGICINGVLYYLAKVGYGMKIACFDVRSEEFKFIDDKSLDFLDISLINYRGKLGLLRRRHDDNDAIKLSLWVLDDVERKERSHYVHTLPAKLAVLVYHNILSIVGVTCTGEIVFSMVSACKPFFVYYFNPERKTLQTVEIKGVGANYEVFGSSSRVHAFIDHVEDLNLMT</sequence>
<dbReference type="InterPro" id="IPR001810">
    <property type="entry name" value="F-box_dom"/>
</dbReference>
<keyword evidence="3" id="KW-1185">Reference proteome</keyword>
<dbReference type="OrthoDB" id="1066264at2759"/>
<proteinExistence type="predicted"/>
<name>A0A6D2L8X1_9BRAS</name>